<accession>A0ACA9TGF2</accession>
<evidence type="ECO:0000313" key="2">
    <source>
        <dbReference type="Proteomes" id="UP000836387"/>
    </source>
</evidence>
<dbReference type="EMBL" id="CADEHS020000004">
    <property type="protein sequence ID" value="CAG9939943.1"/>
    <property type="molecule type" value="Genomic_DNA"/>
</dbReference>
<protein>
    <submittedName>
        <fullName evidence="1">Uncharacterized protein</fullName>
    </submittedName>
</protein>
<reference evidence="1" key="1">
    <citation type="submission" date="2020-04" db="EMBL/GenBank/DDBJ databases">
        <authorList>
            <person name="Broberg M."/>
        </authorList>
    </citation>
    <scope>NUCLEOTIDE SEQUENCE</scope>
</reference>
<proteinExistence type="predicted"/>
<comment type="caution">
    <text evidence="1">The sequence shown here is derived from an EMBL/GenBank/DDBJ whole genome shotgun (WGS) entry which is preliminary data.</text>
</comment>
<sequence length="309" mass="35696">MDDPEGAGLPLRRLDQVAWAYGRYRGIFENPDTIQDRIPNTNYLDTGITDKIPWIIEAPLNTVEIIEAILKPKEPFQVYTAHRFPRGCVQLSGYRGQGLIRKQKLYQEYCRFQGRLERDRKINFIVVTQYDIWAIRDDATWAMYTPTMLHYVSIPWSFLERKTIKNPWALVFHGRNDPVTQDYQHRLELLVDKLDIAGRSVDSRSYLRLGTIPLLECIWDWFAGIPGKEEAAPYYWHEDGVDTIQAKDGSGYNNIWFEVGWDQRDSQLPHYVAAGLRAMSAPGQSERAKAPILIENLALVVDISLAIRP</sequence>
<dbReference type="Proteomes" id="UP000836387">
    <property type="component" value="Unassembled WGS sequence"/>
</dbReference>
<name>A0ACA9TGF2_BIOOC</name>
<keyword evidence="2" id="KW-1185">Reference proteome</keyword>
<evidence type="ECO:0000313" key="1">
    <source>
        <dbReference type="EMBL" id="CAG9939943.1"/>
    </source>
</evidence>
<reference evidence="1" key="2">
    <citation type="submission" date="2021-10" db="EMBL/GenBank/DDBJ databases">
        <authorList>
            <person name="Piombo E."/>
        </authorList>
    </citation>
    <scope>NUCLEOTIDE SEQUENCE</scope>
</reference>
<organism evidence="1 2">
    <name type="scientific">Clonostachys rosea f. rosea IK726</name>
    <dbReference type="NCBI Taxonomy" id="1349383"/>
    <lineage>
        <taxon>Eukaryota</taxon>
        <taxon>Fungi</taxon>
        <taxon>Dikarya</taxon>
        <taxon>Ascomycota</taxon>
        <taxon>Pezizomycotina</taxon>
        <taxon>Sordariomycetes</taxon>
        <taxon>Hypocreomycetidae</taxon>
        <taxon>Hypocreales</taxon>
        <taxon>Bionectriaceae</taxon>
        <taxon>Clonostachys</taxon>
    </lineage>
</organism>
<gene>
    <name evidence="1" type="ORF">CRV2_00010270</name>
</gene>